<accession>B4LKT9</accession>
<keyword evidence="3" id="KW-1185">Reference proteome</keyword>
<organism evidence="2 3">
    <name type="scientific">Drosophila virilis</name>
    <name type="common">Fruit fly</name>
    <dbReference type="NCBI Taxonomy" id="7244"/>
    <lineage>
        <taxon>Eukaryota</taxon>
        <taxon>Metazoa</taxon>
        <taxon>Ecdysozoa</taxon>
        <taxon>Arthropoda</taxon>
        <taxon>Hexapoda</taxon>
        <taxon>Insecta</taxon>
        <taxon>Pterygota</taxon>
        <taxon>Neoptera</taxon>
        <taxon>Endopterygota</taxon>
        <taxon>Diptera</taxon>
        <taxon>Brachycera</taxon>
        <taxon>Muscomorpha</taxon>
        <taxon>Ephydroidea</taxon>
        <taxon>Drosophilidae</taxon>
        <taxon>Drosophila</taxon>
    </lineage>
</organism>
<dbReference type="AlphaFoldDB" id="B4LKT9"/>
<evidence type="ECO:0000313" key="2">
    <source>
        <dbReference type="EMBL" id="EDW60743.2"/>
    </source>
</evidence>
<evidence type="ECO:0000313" key="3">
    <source>
        <dbReference type="Proteomes" id="UP000008792"/>
    </source>
</evidence>
<proteinExistence type="predicted"/>
<dbReference type="Proteomes" id="UP000008792">
    <property type="component" value="Unassembled WGS sequence"/>
</dbReference>
<protein>
    <submittedName>
        <fullName evidence="2">Uncharacterized protein</fullName>
    </submittedName>
</protein>
<name>B4LKT9_DROVI</name>
<dbReference type="InParanoid" id="B4LKT9"/>
<dbReference type="HOGENOM" id="CLU_554636_0_0_1"/>
<dbReference type="EMBL" id="CH940648">
    <property type="protein sequence ID" value="EDW60743.2"/>
    <property type="molecule type" value="Genomic_DNA"/>
</dbReference>
<reference evidence="2 3" key="1">
    <citation type="journal article" date="2007" name="Nature">
        <title>Evolution of genes and genomes on the Drosophila phylogeny.</title>
        <authorList>
            <consortium name="Drosophila 12 Genomes Consortium"/>
            <person name="Clark A.G."/>
            <person name="Eisen M.B."/>
            <person name="Smith D.R."/>
            <person name="Bergman C.M."/>
            <person name="Oliver B."/>
            <person name="Markow T.A."/>
            <person name="Kaufman T.C."/>
            <person name="Kellis M."/>
            <person name="Gelbart W."/>
            <person name="Iyer V.N."/>
            <person name="Pollard D.A."/>
            <person name="Sackton T.B."/>
            <person name="Larracuente A.M."/>
            <person name="Singh N.D."/>
            <person name="Abad J.P."/>
            <person name="Abt D.N."/>
            <person name="Adryan B."/>
            <person name="Aguade M."/>
            <person name="Akashi H."/>
            <person name="Anderson W.W."/>
            <person name="Aquadro C.F."/>
            <person name="Ardell D.H."/>
            <person name="Arguello R."/>
            <person name="Artieri C.G."/>
            <person name="Barbash D.A."/>
            <person name="Barker D."/>
            <person name="Barsanti P."/>
            <person name="Batterham P."/>
            <person name="Batzoglou S."/>
            <person name="Begun D."/>
            <person name="Bhutkar A."/>
            <person name="Blanco E."/>
            <person name="Bosak S.A."/>
            <person name="Bradley R.K."/>
            <person name="Brand A.D."/>
            <person name="Brent M.R."/>
            <person name="Brooks A.N."/>
            <person name="Brown R.H."/>
            <person name="Butlin R.K."/>
            <person name="Caggese C."/>
            <person name="Calvi B.R."/>
            <person name="Bernardo de Carvalho A."/>
            <person name="Caspi A."/>
            <person name="Castrezana S."/>
            <person name="Celniker S.E."/>
            <person name="Chang J.L."/>
            <person name="Chapple C."/>
            <person name="Chatterji S."/>
            <person name="Chinwalla A."/>
            <person name="Civetta A."/>
            <person name="Clifton S.W."/>
            <person name="Comeron J.M."/>
            <person name="Costello J.C."/>
            <person name="Coyne J.A."/>
            <person name="Daub J."/>
            <person name="David R.G."/>
            <person name="Delcher A.L."/>
            <person name="Delehaunty K."/>
            <person name="Do C.B."/>
            <person name="Ebling H."/>
            <person name="Edwards K."/>
            <person name="Eickbush T."/>
            <person name="Evans J.D."/>
            <person name="Filipski A."/>
            <person name="Findeiss S."/>
            <person name="Freyhult E."/>
            <person name="Fulton L."/>
            <person name="Fulton R."/>
            <person name="Garcia A.C."/>
            <person name="Gardiner A."/>
            <person name="Garfield D.A."/>
            <person name="Garvin B.E."/>
            <person name="Gibson G."/>
            <person name="Gilbert D."/>
            <person name="Gnerre S."/>
            <person name="Godfrey J."/>
            <person name="Good R."/>
            <person name="Gotea V."/>
            <person name="Gravely B."/>
            <person name="Greenberg A.J."/>
            <person name="Griffiths-Jones S."/>
            <person name="Gross S."/>
            <person name="Guigo R."/>
            <person name="Gustafson E.A."/>
            <person name="Haerty W."/>
            <person name="Hahn M.W."/>
            <person name="Halligan D.L."/>
            <person name="Halpern A.L."/>
            <person name="Halter G.M."/>
            <person name="Han M.V."/>
            <person name="Heger A."/>
            <person name="Hillier L."/>
            <person name="Hinrichs A.S."/>
            <person name="Holmes I."/>
            <person name="Hoskins R.A."/>
            <person name="Hubisz M.J."/>
            <person name="Hultmark D."/>
            <person name="Huntley M.A."/>
            <person name="Jaffe D.B."/>
            <person name="Jagadeeshan S."/>
            <person name="Jeck W.R."/>
            <person name="Johnson J."/>
            <person name="Jones C.D."/>
            <person name="Jordan W.C."/>
            <person name="Karpen G.H."/>
            <person name="Kataoka E."/>
            <person name="Keightley P.D."/>
            <person name="Kheradpour P."/>
            <person name="Kirkness E.F."/>
            <person name="Koerich L.B."/>
            <person name="Kristiansen K."/>
            <person name="Kudrna D."/>
            <person name="Kulathinal R.J."/>
            <person name="Kumar S."/>
            <person name="Kwok R."/>
            <person name="Lander E."/>
            <person name="Langley C.H."/>
            <person name="Lapoint R."/>
            <person name="Lazzaro B.P."/>
            <person name="Lee S.J."/>
            <person name="Levesque L."/>
            <person name="Li R."/>
            <person name="Lin C.F."/>
            <person name="Lin M.F."/>
            <person name="Lindblad-Toh K."/>
            <person name="Llopart A."/>
            <person name="Long M."/>
            <person name="Low L."/>
            <person name="Lozovsky E."/>
            <person name="Lu J."/>
            <person name="Luo M."/>
            <person name="Machado C.A."/>
            <person name="Makalowski W."/>
            <person name="Marzo M."/>
            <person name="Matsuda M."/>
            <person name="Matzkin L."/>
            <person name="McAllister B."/>
            <person name="McBride C.S."/>
            <person name="McKernan B."/>
            <person name="McKernan K."/>
            <person name="Mendez-Lago M."/>
            <person name="Minx P."/>
            <person name="Mollenhauer M.U."/>
            <person name="Montooth K."/>
            <person name="Mount S.M."/>
            <person name="Mu X."/>
            <person name="Myers E."/>
            <person name="Negre B."/>
            <person name="Newfeld S."/>
            <person name="Nielsen R."/>
            <person name="Noor M.A."/>
            <person name="O'Grady P."/>
            <person name="Pachter L."/>
            <person name="Papaceit M."/>
            <person name="Parisi M.J."/>
            <person name="Parisi M."/>
            <person name="Parts L."/>
            <person name="Pedersen J.S."/>
            <person name="Pesole G."/>
            <person name="Phillippy A.M."/>
            <person name="Ponting C.P."/>
            <person name="Pop M."/>
            <person name="Porcelli D."/>
            <person name="Powell J.R."/>
            <person name="Prohaska S."/>
            <person name="Pruitt K."/>
            <person name="Puig M."/>
            <person name="Quesneville H."/>
            <person name="Ram K.R."/>
            <person name="Rand D."/>
            <person name="Rasmussen M.D."/>
            <person name="Reed L.K."/>
            <person name="Reenan R."/>
            <person name="Reily A."/>
            <person name="Remington K.A."/>
            <person name="Rieger T.T."/>
            <person name="Ritchie M.G."/>
            <person name="Robin C."/>
            <person name="Rogers Y.H."/>
            <person name="Rohde C."/>
            <person name="Rozas J."/>
            <person name="Rubenfield M.J."/>
            <person name="Ruiz A."/>
            <person name="Russo S."/>
            <person name="Salzberg S.L."/>
            <person name="Sanchez-Gracia A."/>
            <person name="Saranga D.J."/>
            <person name="Sato H."/>
            <person name="Schaeffer S.W."/>
            <person name="Schatz M.C."/>
            <person name="Schlenke T."/>
            <person name="Schwartz R."/>
            <person name="Segarra C."/>
            <person name="Singh R.S."/>
            <person name="Sirot L."/>
            <person name="Sirota M."/>
            <person name="Sisneros N.B."/>
            <person name="Smith C.D."/>
            <person name="Smith T.F."/>
            <person name="Spieth J."/>
            <person name="Stage D.E."/>
            <person name="Stark A."/>
            <person name="Stephan W."/>
            <person name="Strausberg R.L."/>
            <person name="Strempel S."/>
            <person name="Sturgill D."/>
            <person name="Sutton G."/>
            <person name="Sutton G.G."/>
            <person name="Tao W."/>
            <person name="Teichmann S."/>
            <person name="Tobari Y.N."/>
            <person name="Tomimura Y."/>
            <person name="Tsolas J.M."/>
            <person name="Valente V.L."/>
            <person name="Venter E."/>
            <person name="Venter J.C."/>
            <person name="Vicario S."/>
            <person name="Vieira F.G."/>
            <person name="Vilella A.J."/>
            <person name="Villasante A."/>
            <person name="Walenz B."/>
            <person name="Wang J."/>
            <person name="Wasserman M."/>
            <person name="Watts T."/>
            <person name="Wilson D."/>
            <person name="Wilson R.K."/>
            <person name="Wing R.A."/>
            <person name="Wolfner M.F."/>
            <person name="Wong A."/>
            <person name="Wong G.K."/>
            <person name="Wu C.I."/>
            <person name="Wu G."/>
            <person name="Yamamoto D."/>
            <person name="Yang H.P."/>
            <person name="Yang S.P."/>
            <person name="Yorke J.A."/>
            <person name="Yoshida K."/>
            <person name="Zdobnov E."/>
            <person name="Zhang P."/>
            <person name="Zhang Y."/>
            <person name="Zimin A.V."/>
            <person name="Baldwin J."/>
            <person name="Abdouelleil A."/>
            <person name="Abdulkadir J."/>
            <person name="Abebe A."/>
            <person name="Abera B."/>
            <person name="Abreu J."/>
            <person name="Acer S.C."/>
            <person name="Aftuck L."/>
            <person name="Alexander A."/>
            <person name="An P."/>
            <person name="Anderson E."/>
            <person name="Anderson S."/>
            <person name="Arachi H."/>
            <person name="Azer M."/>
            <person name="Bachantsang P."/>
            <person name="Barry A."/>
            <person name="Bayul T."/>
            <person name="Berlin A."/>
            <person name="Bessette D."/>
            <person name="Bloom T."/>
            <person name="Blye J."/>
            <person name="Boguslavskiy L."/>
            <person name="Bonnet C."/>
            <person name="Boukhgalter B."/>
            <person name="Bourzgui I."/>
            <person name="Brown A."/>
            <person name="Cahill P."/>
            <person name="Channer S."/>
            <person name="Cheshatsang Y."/>
            <person name="Chuda L."/>
            <person name="Citroen M."/>
            <person name="Collymore A."/>
            <person name="Cooke P."/>
            <person name="Costello M."/>
            <person name="D'Aco K."/>
            <person name="Daza R."/>
            <person name="De Haan G."/>
            <person name="DeGray S."/>
            <person name="DeMaso C."/>
            <person name="Dhargay N."/>
            <person name="Dooley K."/>
            <person name="Dooley E."/>
            <person name="Doricent M."/>
            <person name="Dorje P."/>
            <person name="Dorjee K."/>
            <person name="Dupes A."/>
            <person name="Elong R."/>
            <person name="Falk J."/>
            <person name="Farina A."/>
            <person name="Faro S."/>
            <person name="Ferguson D."/>
            <person name="Fisher S."/>
            <person name="Foley C.D."/>
            <person name="Franke A."/>
            <person name="Friedrich D."/>
            <person name="Gadbois L."/>
            <person name="Gearin G."/>
            <person name="Gearin C.R."/>
            <person name="Giannoukos G."/>
            <person name="Goode T."/>
            <person name="Graham J."/>
            <person name="Grandbois E."/>
            <person name="Grewal S."/>
            <person name="Gyaltsen K."/>
            <person name="Hafez N."/>
            <person name="Hagos B."/>
            <person name="Hall J."/>
            <person name="Henson C."/>
            <person name="Hollinger A."/>
            <person name="Honan T."/>
            <person name="Huard M.D."/>
            <person name="Hughes L."/>
            <person name="Hurhula B."/>
            <person name="Husby M.E."/>
            <person name="Kamat A."/>
            <person name="Kanga B."/>
            <person name="Kashin S."/>
            <person name="Khazanovich D."/>
            <person name="Kisner P."/>
            <person name="Lance K."/>
            <person name="Lara M."/>
            <person name="Lee W."/>
            <person name="Lennon N."/>
            <person name="Letendre F."/>
            <person name="LeVine R."/>
            <person name="Lipovsky A."/>
            <person name="Liu X."/>
            <person name="Liu J."/>
            <person name="Liu S."/>
            <person name="Lokyitsang T."/>
            <person name="Lokyitsang Y."/>
            <person name="Lubonja R."/>
            <person name="Lui A."/>
            <person name="MacDonald P."/>
            <person name="Magnisalis V."/>
            <person name="Maru K."/>
            <person name="Matthews C."/>
            <person name="McCusker W."/>
            <person name="McDonough S."/>
            <person name="Mehta T."/>
            <person name="Meldrim J."/>
            <person name="Meneus L."/>
            <person name="Mihai O."/>
            <person name="Mihalev A."/>
            <person name="Mihova T."/>
            <person name="Mittelman R."/>
            <person name="Mlenga V."/>
            <person name="Montmayeur A."/>
            <person name="Mulrain L."/>
            <person name="Navidi A."/>
            <person name="Naylor J."/>
            <person name="Negash T."/>
            <person name="Nguyen T."/>
            <person name="Nguyen N."/>
            <person name="Nicol R."/>
            <person name="Norbu C."/>
            <person name="Norbu N."/>
            <person name="Novod N."/>
            <person name="O'Neill B."/>
            <person name="Osman S."/>
            <person name="Markiewicz E."/>
            <person name="Oyono O.L."/>
            <person name="Patti C."/>
            <person name="Phunkhang P."/>
            <person name="Pierre F."/>
            <person name="Priest M."/>
            <person name="Raghuraman S."/>
            <person name="Rege F."/>
            <person name="Reyes R."/>
            <person name="Rise C."/>
            <person name="Rogov P."/>
            <person name="Ross K."/>
            <person name="Ryan E."/>
            <person name="Settipalli S."/>
            <person name="Shea T."/>
            <person name="Sherpa N."/>
            <person name="Shi L."/>
            <person name="Shih D."/>
            <person name="Sparrow T."/>
            <person name="Spaulding J."/>
            <person name="Stalker J."/>
            <person name="Stange-Thomann N."/>
            <person name="Stavropoulos S."/>
            <person name="Stone C."/>
            <person name="Strader C."/>
            <person name="Tesfaye S."/>
            <person name="Thomson T."/>
            <person name="Thoulutsang Y."/>
            <person name="Thoulutsang D."/>
            <person name="Topham K."/>
            <person name="Topping I."/>
            <person name="Tsamla T."/>
            <person name="Vassiliev H."/>
            <person name="Vo A."/>
            <person name="Wangchuk T."/>
            <person name="Wangdi T."/>
            <person name="Weiand M."/>
            <person name="Wilkinson J."/>
            <person name="Wilson A."/>
            <person name="Yadav S."/>
            <person name="Young G."/>
            <person name="Yu Q."/>
            <person name="Zembek L."/>
            <person name="Zhong D."/>
            <person name="Zimmer A."/>
            <person name="Zwirko Z."/>
            <person name="Jaffe D.B."/>
            <person name="Alvarez P."/>
            <person name="Brockman W."/>
            <person name="Butler J."/>
            <person name="Chin C."/>
            <person name="Gnerre S."/>
            <person name="Grabherr M."/>
            <person name="Kleber M."/>
            <person name="Mauceli E."/>
            <person name="MacCallum I."/>
        </authorList>
    </citation>
    <scope>NUCLEOTIDE SEQUENCE [LARGE SCALE GENOMIC DNA]</scope>
    <source>
        <strain evidence="3">Tucson 15010-1051.87</strain>
    </source>
</reference>
<sequence>MLQGTKVPEFNALLKSRHGLRVDAKQEAPALHRSNKINPFAQVPDTPVIQKKKIKAAPRDTEELKQAPLKSEPKQAPLRTEPKQAPLRTEPKQAPLRSEPKQIPLKTEPKRAPLKSEPKQATFKTEPKQTPLKSEVNIQPAFTKTFEKMLQDVNPEMPEQHRLLRSQHLLAIKGRDRRKRSAIDVVGIQPKFTATFDNMLKNTNANEPEEYKLIKSRYAIKRKANVKRKLIANAERKRSSVGSSLTRSKVSIIRKVKYRSFRRDKKNTIGSLDSFDVWNLKYLTQTKSHIPEKMFGNKEIHPRSSSAMISRSSSLANEEHEVTTPSPSVGYILPTQNAFKLSLYEPIRYPQPGEAQPKRVGIKRYSNRIRKFYNIRPRPSKSPSFLRNRKVDSPVGMAARNVEAEIDSTDQGDVKNKIDAQNSYSLYDFQSNLDINISRSGQWLLERRAQLAAQIAELMKLVEIREDVPLRKKRERNFVREAQTQLWKTKPPRIEKIAKKKRSKFPTKLEKLRFPSDTKTGSLKPLVIRRYRRKPELQPAKHRTECTCATCNTCKMFKLGKMEADTPLIREMKAKGRRMQLQNYYRLLSQREAWKRKGAAL</sequence>
<feature type="region of interest" description="Disordered" evidence="1">
    <location>
        <begin position="25"/>
        <end position="132"/>
    </location>
</feature>
<evidence type="ECO:0000256" key="1">
    <source>
        <dbReference type="SAM" id="MobiDB-lite"/>
    </source>
</evidence>
<gene>
    <name evidence="2" type="primary">Dvir\GJ21655</name>
    <name evidence="2" type="ORF">Dvir_GJ21655</name>
</gene>
<feature type="compositionally biased region" description="Basic and acidic residues" evidence="1">
    <location>
        <begin position="107"/>
        <end position="118"/>
    </location>
</feature>
<dbReference type="SMR" id="B4LKT9"/>